<protein>
    <recommendedName>
        <fullName evidence="5">Ribonuclease VapC</fullName>
        <shortName evidence="5">RNase VapC</shortName>
        <ecNumber evidence="5">3.1.-.-</ecNumber>
    </recommendedName>
    <alternativeName>
        <fullName evidence="5">Toxin VapC</fullName>
    </alternativeName>
</protein>
<accession>A0A1T4YLQ7</accession>
<dbReference type="GO" id="GO:0090729">
    <property type="term" value="F:toxin activity"/>
    <property type="evidence" value="ECO:0007669"/>
    <property type="project" value="UniProtKB-KW"/>
</dbReference>
<evidence type="ECO:0000256" key="2">
    <source>
        <dbReference type="ARBA" id="ARBA00022722"/>
    </source>
</evidence>
<dbReference type="InterPro" id="IPR006226">
    <property type="entry name" value="Mtu_PIN"/>
</dbReference>
<keyword evidence="8" id="KW-1185">Reference proteome</keyword>
<dbReference type="GO" id="GO:0000287">
    <property type="term" value="F:magnesium ion binding"/>
    <property type="evidence" value="ECO:0007669"/>
    <property type="project" value="UniProtKB-UniRule"/>
</dbReference>
<evidence type="ECO:0000256" key="5">
    <source>
        <dbReference type="HAMAP-Rule" id="MF_00265"/>
    </source>
</evidence>
<proteinExistence type="inferred from homology"/>
<dbReference type="SUPFAM" id="SSF88723">
    <property type="entry name" value="PIN domain-like"/>
    <property type="match status" value="1"/>
</dbReference>
<dbReference type="STRING" id="48467.SAMN02745166_03576"/>
<sequence>MTWLLDGNVLLALQIDSHIHHDRVHRWFGQLKKDRFATCAITQGTLIRMHMRTAVDTSSVAAWTALEQIIQHPKHEWWGNDLSYLEVPHRHLQGSGQVTDAWLAELARRYGGKLATMDSGLSTLHQDVAKLIPL</sequence>
<keyword evidence="2 5" id="KW-0540">Nuclease</keyword>
<dbReference type="Proteomes" id="UP000190774">
    <property type="component" value="Unassembled WGS sequence"/>
</dbReference>
<feature type="domain" description="PIN" evidence="6">
    <location>
        <begin position="4"/>
        <end position="122"/>
    </location>
</feature>
<evidence type="ECO:0000256" key="4">
    <source>
        <dbReference type="ARBA" id="ARBA00022801"/>
    </source>
</evidence>
<keyword evidence="1 5" id="KW-1277">Toxin-antitoxin system</keyword>
<dbReference type="InterPro" id="IPR002716">
    <property type="entry name" value="PIN_dom"/>
</dbReference>
<dbReference type="InterPro" id="IPR022907">
    <property type="entry name" value="VapC_family"/>
</dbReference>
<evidence type="ECO:0000259" key="6">
    <source>
        <dbReference type="Pfam" id="PF01850"/>
    </source>
</evidence>
<dbReference type="EC" id="3.1.-.-" evidence="5"/>
<dbReference type="GO" id="GO:0045926">
    <property type="term" value="P:negative regulation of growth"/>
    <property type="evidence" value="ECO:0007669"/>
    <property type="project" value="UniProtKB-ARBA"/>
</dbReference>
<organism evidence="7 8">
    <name type="scientific">Prosthecobacter debontii</name>
    <dbReference type="NCBI Taxonomy" id="48467"/>
    <lineage>
        <taxon>Bacteria</taxon>
        <taxon>Pseudomonadati</taxon>
        <taxon>Verrucomicrobiota</taxon>
        <taxon>Verrucomicrobiia</taxon>
        <taxon>Verrucomicrobiales</taxon>
        <taxon>Verrucomicrobiaceae</taxon>
        <taxon>Prosthecobacter</taxon>
    </lineage>
</organism>
<dbReference type="GO" id="GO:0004540">
    <property type="term" value="F:RNA nuclease activity"/>
    <property type="evidence" value="ECO:0007669"/>
    <property type="project" value="InterPro"/>
</dbReference>
<dbReference type="InterPro" id="IPR029060">
    <property type="entry name" value="PIN-like_dom_sf"/>
</dbReference>
<feature type="binding site" evidence="5">
    <location>
        <position position="100"/>
    </location>
    <ligand>
        <name>Mg(2+)</name>
        <dbReference type="ChEBI" id="CHEBI:18420"/>
    </ligand>
</feature>
<keyword evidence="5" id="KW-0460">Magnesium</keyword>
<dbReference type="NCBIfam" id="TIGR00028">
    <property type="entry name" value="Mtu_PIN_fam"/>
    <property type="match status" value="1"/>
</dbReference>
<dbReference type="AlphaFoldDB" id="A0A1T4YLQ7"/>
<keyword evidence="3 5" id="KW-0479">Metal-binding</keyword>
<keyword evidence="4 5" id="KW-0378">Hydrolase</keyword>
<feature type="binding site" evidence="5">
    <location>
        <position position="6"/>
    </location>
    <ligand>
        <name>Mg(2+)</name>
        <dbReference type="ChEBI" id="CHEBI:18420"/>
    </ligand>
</feature>
<evidence type="ECO:0000313" key="7">
    <source>
        <dbReference type="EMBL" id="SKB02201.1"/>
    </source>
</evidence>
<reference evidence="8" key="1">
    <citation type="submission" date="2017-02" db="EMBL/GenBank/DDBJ databases">
        <authorList>
            <person name="Varghese N."/>
            <person name="Submissions S."/>
        </authorList>
    </citation>
    <scope>NUCLEOTIDE SEQUENCE [LARGE SCALE GENOMIC DNA]</scope>
    <source>
        <strain evidence="8">ATCC 700200</strain>
    </source>
</reference>
<dbReference type="Pfam" id="PF01850">
    <property type="entry name" value="PIN"/>
    <property type="match status" value="1"/>
</dbReference>
<evidence type="ECO:0000313" key="8">
    <source>
        <dbReference type="Proteomes" id="UP000190774"/>
    </source>
</evidence>
<evidence type="ECO:0000256" key="1">
    <source>
        <dbReference type="ARBA" id="ARBA00022649"/>
    </source>
</evidence>
<gene>
    <name evidence="5" type="primary">vapC</name>
    <name evidence="7" type="ORF">SAMN02745166_03576</name>
</gene>
<comment type="cofactor">
    <cofactor evidence="5">
        <name>Mg(2+)</name>
        <dbReference type="ChEBI" id="CHEBI:18420"/>
    </cofactor>
</comment>
<name>A0A1T4YLQ7_9BACT</name>
<comment type="function">
    <text evidence="5">Toxic component of a toxin-antitoxin (TA) system. An RNase.</text>
</comment>
<comment type="similarity">
    <text evidence="5">Belongs to the PINc/VapC protein family.</text>
</comment>
<dbReference type="HAMAP" id="MF_00265">
    <property type="entry name" value="VapC_Nob1"/>
    <property type="match status" value="1"/>
</dbReference>
<dbReference type="Gene3D" id="3.40.50.1010">
    <property type="entry name" value="5'-nuclease"/>
    <property type="match status" value="1"/>
</dbReference>
<evidence type="ECO:0000256" key="3">
    <source>
        <dbReference type="ARBA" id="ARBA00022723"/>
    </source>
</evidence>
<dbReference type="GO" id="GO:0016788">
    <property type="term" value="F:hydrolase activity, acting on ester bonds"/>
    <property type="evidence" value="ECO:0007669"/>
    <property type="project" value="InterPro"/>
</dbReference>
<dbReference type="RefSeq" id="WP_176159505.1">
    <property type="nucleotide sequence ID" value="NZ_FUYE01000013.1"/>
</dbReference>
<dbReference type="EMBL" id="FUYE01000013">
    <property type="protein sequence ID" value="SKB02201.1"/>
    <property type="molecule type" value="Genomic_DNA"/>
</dbReference>
<keyword evidence="5" id="KW-0800">Toxin</keyword>